<proteinExistence type="predicted"/>
<name>A0A2V2MTZ1_9EURY</name>
<dbReference type="GeneID" id="97547222"/>
<comment type="caution">
    <text evidence="1">The sequence shown here is derived from an EMBL/GenBank/DDBJ whole genome shotgun (WGS) entry which is preliminary data.</text>
</comment>
<gene>
    <name evidence="1" type="ORF">DK846_12875</name>
</gene>
<sequence>MSNFLKNVIIFFVLTTLLLVPALADTIPVTKNATIQAFENAGFQVNDGKMETVDVLGMYNAGISPSCYGNNPTAPYMTFKVPKAPGQTGNNSLSDAAIEPDNAGLWLDFHMRPDEAFVYVGVTPPECEYFSYADFLSVRYFPDTDEHRRVYASLEDTINLDRLKAEPAYQSGVFSKPIIVILTADKHADQKARDALLSAGYPENIIHTLTVPGPLVHLGLDSKTDTINSLHRVALFHNETEGDAYMNSTPGIVYRLTPENESEPDYYDVPNLIPRGTGETRELNLMKDVEELRAAIIARHGTDHVEDLTTKVWLFDGYDAIQRGIDVLGESRDTVYLNTTETTLGDKPGEEIIVYGVNHAATGKATYANFGLYGDWALNGIGGISNKDYTGSAEEYLPNNPNAKYLYVAKISRNDDGKNTTSVIQSGVGVSGIEPDEPCFVGYRAYVEPETGVSPAWSELVYDRAMKITP</sequence>
<evidence type="ECO:0000313" key="1">
    <source>
        <dbReference type="EMBL" id="PWR70879.1"/>
    </source>
</evidence>
<evidence type="ECO:0000313" key="2">
    <source>
        <dbReference type="Proteomes" id="UP000245657"/>
    </source>
</evidence>
<reference evidence="1 2" key="1">
    <citation type="submission" date="2018-05" db="EMBL/GenBank/DDBJ databases">
        <title>Draft genome of Methanospirillum lacunae Ki8-1.</title>
        <authorList>
            <person name="Dueholm M.S."/>
            <person name="Nielsen P.H."/>
            <person name="Bakmann L.F."/>
            <person name="Otzen D.E."/>
        </authorList>
    </citation>
    <scope>NUCLEOTIDE SEQUENCE [LARGE SCALE GENOMIC DNA]</scope>
    <source>
        <strain evidence="1 2">Ki8-1</strain>
    </source>
</reference>
<dbReference type="EMBL" id="QGMY01000009">
    <property type="protein sequence ID" value="PWR70879.1"/>
    <property type="molecule type" value="Genomic_DNA"/>
</dbReference>
<accession>A0A2V2MTZ1</accession>
<dbReference type="AlphaFoldDB" id="A0A2V2MTZ1"/>
<organism evidence="1 2">
    <name type="scientific">Methanospirillum lacunae</name>
    <dbReference type="NCBI Taxonomy" id="668570"/>
    <lineage>
        <taxon>Archaea</taxon>
        <taxon>Methanobacteriati</taxon>
        <taxon>Methanobacteriota</taxon>
        <taxon>Stenosarchaea group</taxon>
        <taxon>Methanomicrobia</taxon>
        <taxon>Methanomicrobiales</taxon>
        <taxon>Methanospirillaceae</taxon>
        <taxon>Methanospirillum</taxon>
    </lineage>
</organism>
<dbReference type="Proteomes" id="UP000245657">
    <property type="component" value="Unassembled WGS sequence"/>
</dbReference>
<keyword evidence="2" id="KW-1185">Reference proteome</keyword>
<dbReference type="OrthoDB" id="130430at2157"/>
<dbReference type="RefSeq" id="WP_109969373.1">
    <property type="nucleotide sequence ID" value="NZ_CP176093.1"/>
</dbReference>
<protein>
    <submittedName>
        <fullName evidence="1">Uncharacterized protein</fullName>
    </submittedName>
</protein>